<proteinExistence type="inferred from homology"/>
<protein>
    <submittedName>
        <fullName evidence="5">Spore protein SP21</fullName>
    </submittedName>
</protein>
<reference evidence="5 6" key="1">
    <citation type="journal article" date="2018" name="Environ. Microbiol.">
        <title>Novel energy conservation strategies and behaviour of Pelotomaculum schinkii driving syntrophic propionate catabolism.</title>
        <authorList>
            <person name="Hidalgo-Ahumada C.A.P."/>
            <person name="Nobu M.K."/>
            <person name="Narihiro T."/>
            <person name="Tamaki H."/>
            <person name="Liu W.T."/>
            <person name="Kamagata Y."/>
            <person name="Stams A.J.M."/>
            <person name="Imachi H."/>
            <person name="Sousa D.Z."/>
        </authorList>
    </citation>
    <scope>NUCLEOTIDE SEQUENCE [LARGE SCALE GENOMIC DNA]</scope>
    <source>
        <strain evidence="5 6">HH</strain>
    </source>
</reference>
<dbReference type="AlphaFoldDB" id="A0A4Y7RDC0"/>
<dbReference type="Pfam" id="PF00011">
    <property type="entry name" value="HSP20"/>
    <property type="match status" value="1"/>
</dbReference>
<dbReference type="InterPro" id="IPR002068">
    <property type="entry name" value="A-crystallin/Hsp20_dom"/>
</dbReference>
<evidence type="ECO:0000313" key="5">
    <source>
        <dbReference type="EMBL" id="TEB06826.1"/>
    </source>
</evidence>
<dbReference type="PROSITE" id="PS51203">
    <property type="entry name" value="CS"/>
    <property type="match status" value="1"/>
</dbReference>
<dbReference type="InterPro" id="IPR008978">
    <property type="entry name" value="HSP20-like_chaperone"/>
</dbReference>
<feature type="domain" description="SHSP" evidence="3">
    <location>
        <begin position="34"/>
        <end position="147"/>
    </location>
</feature>
<name>A0A4Y7RDC0_9FIRM</name>
<accession>A0A4Y7RDC0</accession>
<evidence type="ECO:0000313" key="6">
    <source>
        <dbReference type="Proteomes" id="UP000298324"/>
    </source>
</evidence>
<dbReference type="EMBL" id="QFGA01000001">
    <property type="protein sequence ID" value="TEB06826.1"/>
    <property type="molecule type" value="Genomic_DNA"/>
</dbReference>
<dbReference type="InterPro" id="IPR007052">
    <property type="entry name" value="CS_dom"/>
</dbReference>
<sequence>MSIVRWDPFGEISNLRNQMNKIFDHNFLRRGLMTGTEQFGPRVDLYQTDQEVVATAELPGIESKDDIEVAVTPDTLSLKGELKRFKEVEEDNIFHSERYYGTFSRMLPLPAEVKPEETLANYHNGLLEIRMPKTERGQKKMHRVKIQ</sequence>
<comment type="similarity">
    <text evidence="1 2">Belongs to the small heat shock protein (HSP20) family.</text>
</comment>
<dbReference type="Gene3D" id="2.60.40.790">
    <property type="match status" value="1"/>
</dbReference>
<dbReference type="InterPro" id="IPR031107">
    <property type="entry name" value="Small_HSP"/>
</dbReference>
<evidence type="ECO:0000256" key="2">
    <source>
        <dbReference type="RuleBase" id="RU003616"/>
    </source>
</evidence>
<dbReference type="SUPFAM" id="SSF49764">
    <property type="entry name" value="HSP20-like chaperones"/>
    <property type="match status" value="1"/>
</dbReference>
<comment type="caution">
    <text evidence="5">The sequence shown here is derived from an EMBL/GenBank/DDBJ whole genome shotgun (WGS) entry which is preliminary data.</text>
</comment>
<evidence type="ECO:0000259" key="4">
    <source>
        <dbReference type="PROSITE" id="PS51203"/>
    </source>
</evidence>
<gene>
    <name evidence="5" type="primary">hspA_1</name>
    <name evidence="5" type="ORF">Psch_00359</name>
</gene>
<evidence type="ECO:0000259" key="3">
    <source>
        <dbReference type="PROSITE" id="PS01031"/>
    </source>
</evidence>
<feature type="domain" description="CS" evidence="4">
    <location>
        <begin position="38"/>
        <end position="145"/>
    </location>
</feature>
<dbReference type="CDD" id="cd06464">
    <property type="entry name" value="ACD_sHsps-like"/>
    <property type="match status" value="1"/>
</dbReference>
<dbReference type="RefSeq" id="WP_190238954.1">
    <property type="nucleotide sequence ID" value="NZ_QFGA01000001.1"/>
</dbReference>
<dbReference type="Proteomes" id="UP000298324">
    <property type="component" value="Unassembled WGS sequence"/>
</dbReference>
<dbReference type="PROSITE" id="PS01031">
    <property type="entry name" value="SHSP"/>
    <property type="match status" value="1"/>
</dbReference>
<organism evidence="5 6">
    <name type="scientific">Pelotomaculum schinkii</name>
    <dbReference type="NCBI Taxonomy" id="78350"/>
    <lineage>
        <taxon>Bacteria</taxon>
        <taxon>Bacillati</taxon>
        <taxon>Bacillota</taxon>
        <taxon>Clostridia</taxon>
        <taxon>Eubacteriales</taxon>
        <taxon>Desulfotomaculaceae</taxon>
        <taxon>Pelotomaculum</taxon>
    </lineage>
</organism>
<dbReference type="PANTHER" id="PTHR11527">
    <property type="entry name" value="HEAT-SHOCK PROTEIN 20 FAMILY MEMBER"/>
    <property type="match status" value="1"/>
</dbReference>
<evidence type="ECO:0000256" key="1">
    <source>
        <dbReference type="PROSITE-ProRule" id="PRU00285"/>
    </source>
</evidence>
<keyword evidence="6" id="KW-1185">Reference proteome</keyword>